<evidence type="ECO:0000256" key="4">
    <source>
        <dbReference type="ARBA" id="ARBA00023136"/>
    </source>
</evidence>
<feature type="transmembrane region" description="Helical" evidence="7">
    <location>
        <begin position="329"/>
        <end position="346"/>
    </location>
</feature>
<keyword evidence="3 7" id="KW-1133">Transmembrane helix</keyword>
<name>A0ABZ1XWA2_9ACTN</name>
<evidence type="ECO:0000256" key="3">
    <source>
        <dbReference type="ARBA" id="ARBA00022989"/>
    </source>
</evidence>
<keyword evidence="10" id="KW-1185">Reference proteome</keyword>
<dbReference type="Gene3D" id="1.20.1250.20">
    <property type="entry name" value="MFS general substrate transporter like domains"/>
    <property type="match status" value="1"/>
</dbReference>
<proteinExistence type="predicted"/>
<dbReference type="Pfam" id="PF07690">
    <property type="entry name" value="MFS_1"/>
    <property type="match status" value="1"/>
</dbReference>
<feature type="transmembrane region" description="Helical" evidence="7">
    <location>
        <begin position="223"/>
        <end position="242"/>
    </location>
</feature>
<dbReference type="EMBL" id="CP109019">
    <property type="protein sequence ID" value="WUT87036.1"/>
    <property type="molecule type" value="Genomic_DNA"/>
</dbReference>
<dbReference type="InterPro" id="IPR036259">
    <property type="entry name" value="MFS_trans_sf"/>
</dbReference>
<reference evidence="9" key="1">
    <citation type="submission" date="2022-10" db="EMBL/GenBank/DDBJ databases">
        <title>The complete genomes of actinobacterial strains from the NBC collection.</title>
        <authorList>
            <person name="Joergensen T.S."/>
            <person name="Alvarez Arevalo M."/>
            <person name="Sterndorff E.B."/>
            <person name="Faurdal D."/>
            <person name="Vuksanovic O."/>
            <person name="Mourched A.-S."/>
            <person name="Charusanti P."/>
            <person name="Shaw S."/>
            <person name="Blin K."/>
            <person name="Weber T."/>
        </authorList>
    </citation>
    <scope>NUCLEOTIDE SEQUENCE</scope>
    <source>
        <strain evidence="9">NBC_00668</strain>
    </source>
</reference>
<dbReference type="PANTHER" id="PTHR42718:SF39">
    <property type="entry name" value="ACTINORHODIN TRANSPORTER-RELATED"/>
    <property type="match status" value="1"/>
</dbReference>
<feature type="domain" description="Major facilitator superfamily (MFS) profile" evidence="8">
    <location>
        <begin position="32"/>
        <end position="485"/>
    </location>
</feature>
<dbReference type="RefSeq" id="WP_329403939.1">
    <property type="nucleotide sequence ID" value="NZ_CP109019.1"/>
</dbReference>
<dbReference type="InterPro" id="IPR011701">
    <property type="entry name" value="MFS"/>
</dbReference>
<evidence type="ECO:0000313" key="9">
    <source>
        <dbReference type="EMBL" id="WUT87036.1"/>
    </source>
</evidence>
<sequence>MSRTEHGQTATARPGSTKAPGPTASARRDNRMLVILLGAVFMALLDSTIVNVATPTIRADLQATGPALQWIVSGYTIAYAALLVTGARLGARNGYRAVFLCGLVTFTAASLACGLAPGTGVLIGARVVQGVGSAMMMPQVYSLIQLRFEGPARARALSLYATVIGLGVVVGQVVGGLLVNADVFDTGWRPVFLINVPVGVALAVAGLRVLPPGKPQVAKGLDVPGLITLTAALLLLVVPLVLGHDQHWPTWARICLAASAPMLGVFVLVERAVARRGGAPLVPGAVVKAPGLALGATTMFFAMAGYAGFLFSFSQHLQTGLGESATRTGLTFAPLAIGVATGSLTWQKLPAHWHRPMIAAACAVAAAGYLGIGLAMRAGGHGGIALPVLQLVCGLGMGYLTSPLLTVALAHVNPTDAADASGIMSTSAQIAQVLGIATYGSVYVSGADRHMAHASAHAIHETTLLVTGGLLAGALTALLLARTAHRRLRPRHTDL</sequence>
<accession>A0ABZ1XWA2</accession>
<keyword evidence="5" id="KW-0046">Antibiotic resistance</keyword>
<dbReference type="CDD" id="cd17321">
    <property type="entry name" value="MFS_MMR_MDR_like"/>
    <property type="match status" value="1"/>
</dbReference>
<feature type="transmembrane region" description="Helical" evidence="7">
    <location>
        <begin position="97"/>
        <end position="117"/>
    </location>
</feature>
<dbReference type="SUPFAM" id="SSF103473">
    <property type="entry name" value="MFS general substrate transporter"/>
    <property type="match status" value="1"/>
</dbReference>
<dbReference type="Gene3D" id="1.20.1720.10">
    <property type="entry name" value="Multidrug resistance protein D"/>
    <property type="match status" value="1"/>
</dbReference>
<feature type="region of interest" description="Disordered" evidence="6">
    <location>
        <begin position="1"/>
        <end position="25"/>
    </location>
</feature>
<evidence type="ECO:0000256" key="1">
    <source>
        <dbReference type="ARBA" id="ARBA00004651"/>
    </source>
</evidence>
<feature type="transmembrane region" description="Helical" evidence="7">
    <location>
        <begin position="248"/>
        <end position="269"/>
    </location>
</feature>
<gene>
    <name evidence="9" type="ORF">OG515_34930</name>
</gene>
<organism evidence="9 10">
    <name type="scientific">Streptomyces melanogenes</name>
    <dbReference type="NCBI Taxonomy" id="67326"/>
    <lineage>
        <taxon>Bacteria</taxon>
        <taxon>Bacillati</taxon>
        <taxon>Actinomycetota</taxon>
        <taxon>Actinomycetes</taxon>
        <taxon>Kitasatosporales</taxon>
        <taxon>Streptomycetaceae</taxon>
        <taxon>Streptomyces</taxon>
    </lineage>
</organism>
<feature type="transmembrane region" description="Helical" evidence="7">
    <location>
        <begin position="67"/>
        <end position="85"/>
    </location>
</feature>
<dbReference type="PRINTS" id="PR01036">
    <property type="entry name" value="TCRTETB"/>
</dbReference>
<keyword evidence="2 7" id="KW-0812">Transmembrane</keyword>
<feature type="transmembrane region" description="Helical" evidence="7">
    <location>
        <begin position="462"/>
        <end position="481"/>
    </location>
</feature>
<feature type="transmembrane region" description="Helical" evidence="7">
    <location>
        <begin position="289"/>
        <end position="309"/>
    </location>
</feature>
<protein>
    <submittedName>
        <fullName evidence="9">MFS transporter</fullName>
    </submittedName>
</protein>
<feature type="transmembrane region" description="Helical" evidence="7">
    <location>
        <begin position="191"/>
        <end position="211"/>
    </location>
</feature>
<evidence type="ECO:0000256" key="5">
    <source>
        <dbReference type="ARBA" id="ARBA00023251"/>
    </source>
</evidence>
<dbReference type="PANTHER" id="PTHR42718">
    <property type="entry name" value="MAJOR FACILITATOR SUPERFAMILY MULTIDRUG TRANSPORTER MFSC"/>
    <property type="match status" value="1"/>
</dbReference>
<feature type="transmembrane region" description="Helical" evidence="7">
    <location>
        <begin position="156"/>
        <end position="179"/>
    </location>
</feature>
<feature type="transmembrane region" description="Helical" evidence="7">
    <location>
        <begin position="33"/>
        <end position="55"/>
    </location>
</feature>
<keyword evidence="4 7" id="KW-0472">Membrane</keyword>
<dbReference type="InterPro" id="IPR020846">
    <property type="entry name" value="MFS_dom"/>
</dbReference>
<evidence type="ECO:0000259" key="8">
    <source>
        <dbReference type="PROSITE" id="PS50850"/>
    </source>
</evidence>
<dbReference type="Proteomes" id="UP001432060">
    <property type="component" value="Chromosome"/>
</dbReference>
<evidence type="ECO:0000256" key="6">
    <source>
        <dbReference type="SAM" id="MobiDB-lite"/>
    </source>
</evidence>
<evidence type="ECO:0000313" key="10">
    <source>
        <dbReference type="Proteomes" id="UP001432060"/>
    </source>
</evidence>
<dbReference type="PROSITE" id="PS50850">
    <property type="entry name" value="MFS"/>
    <property type="match status" value="1"/>
</dbReference>
<evidence type="ECO:0000256" key="2">
    <source>
        <dbReference type="ARBA" id="ARBA00022692"/>
    </source>
</evidence>
<feature type="transmembrane region" description="Helical" evidence="7">
    <location>
        <begin position="358"/>
        <end position="376"/>
    </location>
</feature>
<comment type="subcellular location">
    <subcellularLocation>
        <location evidence="1">Cell membrane</location>
        <topology evidence="1">Multi-pass membrane protein</topology>
    </subcellularLocation>
</comment>
<feature type="transmembrane region" description="Helical" evidence="7">
    <location>
        <begin position="388"/>
        <end position="410"/>
    </location>
</feature>
<evidence type="ECO:0000256" key="7">
    <source>
        <dbReference type="SAM" id="Phobius"/>
    </source>
</evidence>